<protein>
    <recommendedName>
        <fullName evidence="8">Cytochrome P450</fullName>
    </recommendedName>
</protein>
<gene>
    <name evidence="7" type="ORF">NAES01612_LOCUS8869</name>
</gene>
<dbReference type="Gene3D" id="1.10.630.10">
    <property type="entry name" value="Cytochrome P450"/>
    <property type="match status" value="1"/>
</dbReference>
<evidence type="ECO:0000256" key="3">
    <source>
        <dbReference type="ARBA" id="ARBA00023002"/>
    </source>
</evidence>
<dbReference type="GO" id="GO:0005506">
    <property type="term" value="F:iron ion binding"/>
    <property type="evidence" value="ECO:0007669"/>
    <property type="project" value="InterPro"/>
</dbReference>
<dbReference type="PRINTS" id="PR00385">
    <property type="entry name" value="P450"/>
</dbReference>
<comment type="similarity">
    <text evidence="1">Belongs to the cytochrome P450 family.</text>
</comment>
<keyword evidence="6" id="KW-0472">Membrane</keyword>
<dbReference type="GO" id="GO:0004497">
    <property type="term" value="F:monooxygenase activity"/>
    <property type="evidence" value="ECO:0007669"/>
    <property type="project" value="InterPro"/>
</dbReference>
<dbReference type="InterPro" id="IPR002401">
    <property type="entry name" value="Cyt_P450_E_grp-I"/>
</dbReference>
<evidence type="ECO:0000256" key="5">
    <source>
        <dbReference type="PIRSR" id="PIRSR602401-1"/>
    </source>
</evidence>
<comment type="cofactor">
    <cofactor evidence="5">
        <name>heme</name>
        <dbReference type="ChEBI" id="CHEBI:30413"/>
    </cofactor>
</comment>
<dbReference type="PANTHER" id="PTHR24296">
    <property type="entry name" value="CYTOCHROME P450"/>
    <property type="match status" value="1"/>
</dbReference>
<evidence type="ECO:0000256" key="6">
    <source>
        <dbReference type="SAM" id="Phobius"/>
    </source>
</evidence>
<feature type="transmembrane region" description="Helical" evidence="6">
    <location>
        <begin position="77"/>
        <end position="96"/>
    </location>
</feature>
<feature type="transmembrane region" description="Helical" evidence="6">
    <location>
        <begin position="46"/>
        <end position="65"/>
    </location>
</feature>
<dbReference type="PRINTS" id="PR00463">
    <property type="entry name" value="EP450I"/>
</dbReference>
<keyword evidence="2 5" id="KW-0479">Metal-binding</keyword>
<evidence type="ECO:0000256" key="1">
    <source>
        <dbReference type="ARBA" id="ARBA00010617"/>
    </source>
</evidence>
<evidence type="ECO:0008006" key="8">
    <source>
        <dbReference type="Google" id="ProtNLM"/>
    </source>
</evidence>
<keyword evidence="6" id="KW-1133">Transmembrane helix</keyword>
<dbReference type="GO" id="GO:0020037">
    <property type="term" value="F:heme binding"/>
    <property type="evidence" value="ECO:0007669"/>
    <property type="project" value="InterPro"/>
</dbReference>
<evidence type="ECO:0000256" key="4">
    <source>
        <dbReference type="ARBA" id="ARBA00023004"/>
    </source>
</evidence>
<dbReference type="CDD" id="cd11064">
    <property type="entry name" value="CYP86A"/>
    <property type="match status" value="1"/>
</dbReference>
<keyword evidence="5" id="KW-0349">Heme</keyword>
<keyword evidence="3" id="KW-0560">Oxidoreductase</keyword>
<keyword evidence="6" id="KW-0812">Transmembrane</keyword>
<dbReference type="InterPro" id="IPR001128">
    <property type="entry name" value="Cyt_P450"/>
</dbReference>
<dbReference type="EMBL" id="HBKR01013390">
    <property type="protein sequence ID" value="CAE2300166.1"/>
    <property type="molecule type" value="Transcribed_RNA"/>
</dbReference>
<keyword evidence="4 5" id="KW-0408">Iron</keyword>
<evidence type="ECO:0000313" key="7">
    <source>
        <dbReference type="EMBL" id="CAE2300166.1"/>
    </source>
</evidence>
<dbReference type="SUPFAM" id="SSF48264">
    <property type="entry name" value="Cytochrome P450"/>
    <property type="match status" value="1"/>
</dbReference>
<reference evidence="7" key="1">
    <citation type="submission" date="2021-01" db="EMBL/GenBank/DDBJ databases">
        <authorList>
            <person name="Corre E."/>
            <person name="Pelletier E."/>
            <person name="Niang G."/>
            <person name="Scheremetjew M."/>
            <person name="Finn R."/>
            <person name="Kale V."/>
            <person name="Holt S."/>
            <person name="Cochrane G."/>
            <person name="Meng A."/>
            <person name="Brown T."/>
            <person name="Cohen L."/>
        </authorList>
    </citation>
    <scope>NUCLEOTIDE SEQUENCE</scope>
    <source>
        <strain evidence="7">SoJaBio B1-5/56/2</strain>
    </source>
</reference>
<dbReference type="AlphaFoldDB" id="A0A7S4NNM3"/>
<sequence>MKLFLFLLNFVCVVSLSLLFLSLAPPSLFSSLPSAQLLSHSISLPFLTYFGILASYFVYLFNKAVISERNRINQIPLGVILFFLVVPSLVFCLLFNNIATQITLSVIVAAWVLWGSWVGTQWLSERSWPLESYPVIGNLPQYMGSFPRRHVFELDTVLKFGPSCYIRVGDQRGVWATDPKDVEYMLKTNQANYEQGEGRKQIFEDLLGDGIFNVDGHMWEAQRKAASKEFSVSRFRNYMLEIFSEFSLEVMGRLEEAAIKKTPVDIQDLFFRYTFDSFGKLAFGLDVGCLVGEKSPPFAHAFDQANVLTSARFFDMFWPVKRMFGIGSEGELAAHIKTINDYVFKIVEERKKLSREELSSNRDLLSRFMCLKMADGREPDAYYLRDLVTNFMLAGRDTTASGLSWTIYHIFQNPAAMERARKEIAENIQEDPIDLPLPSTCSSFSLSSKPPIINRPTYEQLRDMPYLHAIFSEALRLNPPVPADGKTVKKDDVLPSGLKLKAGEMCAFMPYCMGRHPALWGENAEEFLPERWIDGEGKFKRESPFKFSVFQAGPRQCLGIDFAYLEAKLILAMILQRFNLTMVDDPAKTVEGEGLTMSIQGGLKVMVETI</sequence>
<dbReference type="InterPro" id="IPR036396">
    <property type="entry name" value="Cyt_P450_sf"/>
</dbReference>
<feature type="binding site" description="axial binding residue" evidence="5">
    <location>
        <position position="557"/>
    </location>
    <ligand>
        <name>heme</name>
        <dbReference type="ChEBI" id="CHEBI:30413"/>
    </ligand>
    <ligandPart>
        <name>Fe</name>
        <dbReference type="ChEBI" id="CHEBI:18248"/>
    </ligandPart>
</feature>
<organism evidence="7">
    <name type="scientific">Paramoeba aestuarina</name>
    <dbReference type="NCBI Taxonomy" id="180227"/>
    <lineage>
        <taxon>Eukaryota</taxon>
        <taxon>Amoebozoa</taxon>
        <taxon>Discosea</taxon>
        <taxon>Flabellinia</taxon>
        <taxon>Dactylopodida</taxon>
        <taxon>Paramoebidae</taxon>
        <taxon>Paramoeba</taxon>
    </lineage>
</organism>
<accession>A0A7S4NNM3</accession>
<proteinExistence type="inferred from homology"/>
<name>A0A7S4NNM3_9EUKA</name>
<dbReference type="GO" id="GO:0016705">
    <property type="term" value="F:oxidoreductase activity, acting on paired donors, with incorporation or reduction of molecular oxygen"/>
    <property type="evidence" value="ECO:0007669"/>
    <property type="project" value="InterPro"/>
</dbReference>
<evidence type="ECO:0000256" key="2">
    <source>
        <dbReference type="ARBA" id="ARBA00022723"/>
    </source>
</evidence>
<dbReference type="Pfam" id="PF00067">
    <property type="entry name" value="p450"/>
    <property type="match status" value="1"/>
</dbReference>